<proteinExistence type="predicted"/>
<name>A0AAN9XUZ6_PSOTE</name>
<feature type="signal peptide" evidence="1">
    <location>
        <begin position="1"/>
        <end position="30"/>
    </location>
</feature>
<dbReference type="Proteomes" id="UP001386955">
    <property type="component" value="Unassembled WGS sequence"/>
</dbReference>
<reference evidence="2 3" key="1">
    <citation type="submission" date="2024-01" db="EMBL/GenBank/DDBJ databases">
        <title>The genomes of 5 underutilized Papilionoideae crops provide insights into root nodulation and disease resistanc.</title>
        <authorList>
            <person name="Jiang F."/>
        </authorList>
    </citation>
    <scope>NUCLEOTIDE SEQUENCE [LARGE SCALE GENOMIC DNA]</scope>
    <source>
        <strain evidence="2">DUOXIRENSHENG_FW03</strain>
        <tissue evidence="2">Leaves</tissue>
    </source>
</reference>
<feature type="chain" id="PRO_5042949407" description="Secreted protein" evidence="1">
    <location>
        <begin position="31"/>
        <end position="80"/>
    </location>
</feature>
<evidence type="ECO:0000313" key="3">
    <source>
        <dbReference type="Proteomes" id="UP001386955"/>
    </source>
</evidence>
<evidence type="ECO:0000313" key="2">
    <source>
        <dbReference type="EMBL" id="KAK7411315.1"/>
    </source>
</evidence>
<protein>
    <recommendedName>
        <fullName evidence="4">Secreted protein</fullName>
    </recommendedName>
</protein>
<dbReference type="EMBL" id="JAYMYS010000001">
    <property type="protein sequence ID" value="KAK7411315.1"/>
    <property type="molecule type" value="Genomic_DNA"/>
</dbReference>
<evidence type="ECO:0000256" key="1">
    <source>
        <dbReference type="SAM" id="SignalP"/>
    </source>
</evidence>
<dbReference type="AlphaFoldDB" id="A0AAN9XUZ6"/>
<accession>A0AAN9XUZ6</accession>
<gene>
    <name evidence="2" type="ORF">VNO78_02748</name>
</gene>
<comment type="caution">
    <text evidence="2">The sequence shown here is derived from an EMBL/GenBank/DDBJ whole genome shotgun (WGS) entry which is preliminary data.</text>
</comment>
<sequence>MNINSVRIHYYSILIFCRCSIVVSISACHADDPGSIPGNGVFFLFFPNSILYYKQGPLKAPSCGFVFSRHHQFTIQTSLY</sequence>
<organism evidence="2 3">
    <name type="scientific">Psophocarpus tetragonolobus</name>
    <name type="common">Winged bean</name>
    <name type="synonym">Dolichos tetragonolobus</name>
    <dbReference type="NCBI Taxonomy" id="3891"/>
    <lineage>
        <taxon>Eukaryota</taxon>
        <taxon>Viridiplantae</taxon>
        <taxon>Streptophyta</taxon>
        <taxon>Embryophyta</taxon>
        <taxon>Tracheophyta</taxon>
        <taxon>Spermatophyta</taxon>
        <taxon>Magnoliopsida</taxon>
        <taxon>eudicotyledons</taxon>
        <taxon>Gunneridae</taxon>
        <taxon>Pentapetalae</taxon>
        <taxon>rosids</taxon>
        <taxon>fabids</taxon>
        <taxon>Fabales</taxon>
        <taxon>Fabaceae</taxon>
        <taxon>Papilionoideae</taxon>
        <taxon>50 kb inversion clade</taxon>
        <taxon>NPAAA clade</taxon>
        <taxon>indigoferoid/millettioid clade</taxon>
        <taxon>Phaseoleae</taxon>
        <taxon>Psophocarpus</taxon>
    </lineage>
</organism>
<keyword evidence="3" id="KW-1185">Reference proteome</keyword>
<keyword evidence="1" id="KW-0732">Signal</keyword>
<evidence type="ECO:0008006" key="4">
    <source>
        <dbReference type="Google" id="ProtNLM"/>
    </source>
</evidence>